<feature type="transmembrane region" description="Helical" evidence="1">
    <location>
        <begin position="6"/>
        <end position="27"/>
    </location>
</feature>
<keyword evidence="3" id="KW-1185">Reference proteome</keyword>
<dbReference type="Proteomes" id="UP000029224">
    <property type="component" value="Unassembled WGS sequence"/>
</dbReference>
<name>A0A090TAF5_9VIBR</name>
<evidence type="ECO:0000313" key="2">
    <source>
        <dbReference type="EMBL" id="GAL35729.1"/>
    </source>
</evidence>
<keyword evidence="1" id="KW-1133">Transmembrane helix</keyword>
<dbReference type="AlphaFoldDB" id="A0A090TAF5"/>
<dbReference type="EMBL" id="BBMT01000007">
    <property type="protein sequence ID" value="GAL35729.1"/>
    <property type="molecule type" value="Genomic_DNA"/>
</dbReference>
<keyword evidence="1" id="KW-0472">Membrane</keyword>
<protein>
    <submittedName>
        <fullName evidence="2">Uncharacterized protein</fullName>
    </submittedName>
</protein>
<evidence type="ECO:0000313" key="3">
    <source>
        <dbReference type="Proteomes" id="UP000029224"/>
    </source>
</evidence>
<organism evidence="2 3">
    <name type="scientific">Vibrio maritimus</name>
    <dbReference type="NCBI Taxonomy" id="990268"/>
    <lineage>
        <taxon>Bacteria</taxon>
        <taxon>Pseudomonadati</taxon>
        <taxon>Pseudomonadota</taxon>
        <taxon>Gammaproteobacteria</taxon>
        <taxon>Vibrionales</taxon>
        <taxon>Vibrionaceae</taxon>
        <taxon>Vibrio</taxon>
    </lineage>
</organism>
<accession>A0A090TAF5</accession>
<sequence>MTLMPIFLLVWRLNSVATTVIAGVYLVHRLTDVFFNALKR</sequence>
<evidence type="ECO:0000256" key="1">
    <source>
        <dbReference type="SAM" id="Phobius"/>
    </source>
</evidence>
<comment type="caution">
    <text evidence="2">The sequence shown here is derived from an EMBL/GenBank/DDBJ whole genome shotgun (WGS) entry which is preliminary data.</text>
</comment>
<reference evidence="2 3" key="2">
    <citation type="submission" date="2014-09" db="EMBL/GenBank/DDBJ databases">
        <authorList>
            <consortium name="NBRP consortium"/>
            <person name="Sawabe T."/>
            <person name="Meirelles P."/>
            <person name="Nakanishi M."/>
            <person name="Sayaka M."/>
            <person name="Hattori M."/>
            <person name="Ohkuma M."/>
        </authorList>
    </citation>
    <scope>NUCLEOTIDE SEQUENCE [LARGE SCALE GENOMIC DNA]</scope>
    <source>
        <strain evidence="2 3">JCM 19240</strain>
    </source>
</reference>
<keyword evidence="1" id="KW-0812">Transmembrane</keyword>
<gene>
    <name evidence="2" type="ORF">JCM19240_576</name>
</gene>
<reference evidence="2 3" key="1">
    <citation type="submission" date="2014-09" db="EMBL/GenBank/DDBJ databases">
        <title>Vibrio maritimus JCM 19240. (C210) whole genome shotgun sequence.</title>
        <authorList>
            <person name="Sawabe T."/>
            <person name="Meirelles P."/>
            <person name="Nakanishi M."/>
            <person name="Sayaka M."/>
            <person name="Hattori M."/>
            <person name="Ohkuma M."/>
        </authorList>
    </citation>
    <scope>NUCLEOTIDE SEQUENCE [LARGE SCALE GENOMIC DNA]</scope>
    <source>
        <strain evidence="2 3">JCM 19240</strain>
    </source>
</reference>
<proteinExistence type="predicted"/>